<protein>
    <submittedName>
        <fullName evidence="1">Uncharacterized protein</fullName>
    </submittedName>
</protein>
<proteinExistence type="predicted"/>
<keyword evidence="2" id="KW-1185">Reference proteome</keyword>
<sequence length="168" mass="19097">MAGRFMSCGWILRGRLELACGREEGAGDFYWSDKKEGNGEGLRKFGGGGGEGWAVIGMELLREERVAGLGLGKKSLHSHFFLFLNSSRCGRKGKIHQCHREVPNKASGRIWVEDLDYKGWERAEGMAMRRWGRQQGMGEERRCGDWERVEGTTMQRWGRNDDAEIGRQ</sequence>
<evidence type="ECO:0000313" key="2">
    <source>
        <dbReference type="Proteomes" id="UP001497516"/>
    </source>
</evidence>
<gene>
    <name evidence="1" type="ORF">LTRI10_LOCUS23068</name>
</gene>
<accession>A0AAV2E7L1</accession>
<evidence type="ECO:0000313" key="1">
    <source>
        <dbReference type="EMBL" id="CAL1381703.1"/>
    </source>
</evidence>
<name>A0AAV2E7L1_9ROSI</name>
<reference evidence="1 2" key="1">
    <citation type="submission" date="2024-04" db="EMBL/GenBank/DDBJ databases">
        <authorList>
            <person name="Fracassetti M."/>
        </authorList>
    </citation>
    <scope>NUCLEOTIDE SEQUENCE [LARGE SCALE GENOMIC DNA]</scope>
</reference>
<dbReference type="EMBL" id="OZ034817">
    <property type="protein sequence ID" value="CAL1381703.1"/>
    <property type="molecule type" value="Genomic_DNA"/>
</dbReference>
<organism evidence="1 2">
    <name type="scientific">Linum trigynum</name>
    <dbReference type="NCBI Taxonomy" id="586398"/>
    <lineage>
        <taxon>Eukaryota</taxon>
        <taxon>Viridiplantae</taxon>
        <taxon>Streptophyta</taxon>
        <taxon>Embryophyta</taxon>
        <taxon>Tracheophyta</taxon>
        <taxon>Spermatophyta</taxon>
        <taxon>Magnoliopsida</taxon>
        <taxon>eudicotyledons</taxon>
        <taxon>Gunneridae</taxon>
        <taxon>Pentapetalae</taxon>
        <taxon>rosids</taxon>
        <taxon>fabids</taxon>
        <taxon>Malpighiales</taxon>
        <taxon>Linaceae</taxon>
        <taxon>Linum</taxon>
    </lineage>
</organism>
<dbReference type="Proteomes" id="UP001497516">
    <property type="component" value="Chromosome 4"/>
</dbReference>
<dbReference type="AlphaFoldDB" id="A0AAV2E7L1"/>